<evidence type="ECO:0000256" key="1">
    <source>
        <dbReference type="SAM" id="MobiDB-lite"/>
    </source>
</evidence>
<gene>
    <name evidence="3" type="ORF">BDV26DRAFT_289739</name>
</gene>
<feature type="region of interest" description="Disordered" evidence="1">
    <location>
        <begin position="33"/>
        <end position="118"/>
    </location>
</feature>
<feature type="transmembrane region" description="Helical" evidence="2">
    <location>
        <begin position="132"/>
        <end position="157"/>
    </location>
</feature>
<evidence type="ECO:0000313" key="4">
    <source>
        <dbReference type="Proteomes" id="UP000326198"/>
    </source>
</evidence>
<proteinExistence type="predicted"/>
<keyword evidence="2" id="KW-0812">Transmembrane</keyword>
<accession>A0A5N7BHI0</accession>
<sequence>MPDCTQGEPIPEQHQGIFGPYWQYETIGFPEPIYRLPSQSSPDLQGVDLERRDGPEIPTTEKAEKSPKKKRYIFGVPDNPLEDSASETAWMREMDEEKLKPETDTSQHESEQGPDTWSQKISRLTHRISLPAYIWFSPSVYLLIVVGIRILLPYLLVRKKQLRKKRG</sequence>
<dbReference type="OrthoDB" id="4506296at2759"/>
<keyword evidence="2" id="KW-1133">Transmembrane helix</keyword>
<dbReference type="EMBL" id="ML736173">
    <property type="protein sequence ID" value="KAE8381252.1"/>
    <property type="molecule type" value="Genomic_DNA"/>
</dbReference>
<name>A0A5N7BHI0_9EURO</name>
<evidence type="ECO:0000256" key="2">
    <source>
        <dbReference type="SAM" id="Phobius"/>
    </source>
</evidence>
<organism evidence="3 4">
    <name type="scientific">Aspergillus bertholletiae</name>
    <dbReference type="NCBI Taxonomy" id="1226010"/>
    <lineage>
        <taxon>Eukaryota</taxon>
        <taxon>Fungi</taxon>
        <taxon>Dikarya</taxon>
        <taxon>Ascomycota</taxon>
        <taxon>Pezizomycotina</taxon>
        <taxon>Eurotiomycetes</taxon>
        <taxon>Eurotiomycetidae</taxon>
        <taxon>Eurotiales</taxon>
        <taxon>Aspergillaceae</taxon>
        <taxon>Aspergillus</taxon>
        <taxon>Aspergillus subgen. Circumdati</taxon>
    </lineage>
</organism>
<dbReference type="Proteomes" id="UP000326198">
    <property type="component" value="Unassembled WGS sequence"/>
</dbReference>
<protein>
    <submittedName>
        <fullName evidence="3">Uncharacterized protein</fullName>
    </submittedName>
</protein>
<reference evidence="3 4" key="1">
    <citation type="submission" date="2019-04" db="EMBL/GenBank/DDBJ databases">
        <title>Friends and foes A comparative genomics studyof 23 Aspergillus species from section Flavi.</title>
        <authorList>
            <consortium name="DOE Joint Genome Institute"/>
            <person name="Kjaerbolling I."/>
            <person name="Vesth T."/>
            <person name="Frisvad J.C."/>
            <person name="Nybo J.L."/>
            <person name="Theobald S."/>
            <person name="Kildgaard S."/>
            <person name="Isbrandt T."/>
            <person name="Kuo A."/>
            <person name="Sato A."/>
            <person name="Lyhne E.K."/>
            <person name="Kogle M.E."/>
            <person name="Wiebenga A."/>
            <person name="Kun R.S."/>
            <person name="Lubbers R.J."/>
            <person name="Makela M.R."/>
            <person name="Barry K."/>
            <person name="Chovatia M."/>
            <person name="Clum A."/>
            <person name="Daum C."/>
            <person name="Haridas S."/>
            <person name="He G."/>
            <person name="LaButti K."/>
            <person name="Lipzen A."/>
            <person name="Mondo S."/>
            <person name="Riley R."/>
            <person name="Salamov A."/>
            <person name="Simmons B.A."/>
            <person name="Magnuson J.K."/>
            <person name="Henrissat B."/>
            <person name="Mortensen U.H."/>
            <person name="Larsen T.O."/>
            <person name="Devries R.P."/>
            <person name="Grigoriev I.V."/>
            <person name="Machida M."/>
            <person name="Baker S.E."/>
            <person name="Andersen M.R."/>
        </authorList>
    </citation>
    <scope>NUCLEOTIDE SEQUENCE [LARGE SCALE GENOMIC DNA]</scope>
    <source>
        <strain evidence="3 4">IBT 29228</strain>
    </source>
</reference>
<evidence type="ECO:0000313" key="3">
    <source>
        <dbReference type="EMBL" id="KAE8381252.1"/>
    </source>
</evidence>
<feature type="compositionally biased region" description="Basic and acidic residues" evidence="1">
    <location>
        <begin position="48"/>
        <end position="66"/>
    </location>
</feature>
<dbReference type="AlphaFoldDB" id="A0A5N7BHI0"/>
<feature type="compositionally biased region" description="Basic and acidic residues" evidence="1">
    <location>
        <begin position="90"/>
        <end position="111"/>
    </location>
</feature>
<keyword evidence="4" id="KW-1185">Reference proteome</keyword>
<keyword evidence="2" id="KW-0472">Membrane</keyword>